<sequence length="149" mass="16987">MSTNEWKWWGGVDEEVCTYGPFDTKEDVIAEAAADGTGEFQDENGNWKIGVHVVEARKDPLRLADWIGDADELMERAEESVSDSDRASSEHDEPPYFECSKDQEADLERRIKAACDEWQAEHKLTFTTFTFSASRNHEYVVVDHPGLEQ</sequence>
<dbReference type="EMBL" id="FNCS01000002">
    <property type="protein sequence ID" value="SDG35396.1"/>
    <property type="molecule type" value="Genomic_DNA"/>
</dbReference>
<proteinExistence type="predicted"/>
<evidence type="ECO:0000256" key="1">
    <source>
        <dbReference type="SAM" id="MobiDB-lite"/>
    </source>
</evidence>
<dbReference type="RefSeq" id="WP_090592725.1">
    <property type="nucleotide sequence ID" value="NZ_FNCS01000002.1"/>
</dbReference>
<dbReference type="Proteomes" id="UP000199495">
    <property type="component" value="Unassembled WGS sequence"/>
</dbReference>
<keyword evidence="3" id="KW-1185">Reference proteome</keyword>
<evidence type="ECO:0000313" key="3">
    <source>
        <dbReference type="Proteomes" id="UP000199495"/>
    </source>
</evidence>
<reference evidence="2 3" key="1">
    <citation type="submission" date="2016-10" db="EMBL/GenBank/DDBJ databases">
        <authorList>
            <person name="de Groot N.N."/>
        </authorList>
    </citation>
    <scope>NUCLEOTIDE SEQUENCE [LARGE SCALE GENOMIC DNA]</scope>
    <source>
        <strain evidence="2 3">CGMCC 1.10267</strain>
    </source>
</reference>
<feature type="region of interest" description="Disordered" evidence="1">
    <location>
        <begin position="74"/>
        <end position="97"/>
    </location>
</feature>
<evidence type="ECO:0000313" key="2">
    <source>
        <dbReference type="EMBL" id="SDG35396.1"/>
    </source>
</evidence>
<dbReference type="STRING" id="440168.SAMN04487974_102165"/>
<organism evidence="2 3">
    <name type="scientific">Pelagibacterium luteolum</name>
    <dbReference type="NCBI Taxonomy" id="440168"/>
    <lineage>
        <taxon>Bacteria</taxon>
        <taxon>Pseudomonadati</taxon>
        <taxon>Pseudomonadota</taxon>
        <taxon>Alphaproteobacteria</taxon>
        <taxon>Hyphomicrobiales</taxon>
        <taxon>Devosiaceae</taxon>
        <taxon>Pelagibacterium</taxon>
    </lineage>
</organism>
<protein>
    <submittedName>
        <fullName evidence="2">Uncharacterized protein</fullName>
    </submittedName>
</protein>
<name>A0A1G7TJ86_9HYPH</name>
<dbReference type="AlphaFoldDB" id="A0A1G7TJ86"/>
<dbReference type="OrthoDB" id="8447973at2"/>
<gene>
    <name evidence="2" type="ORF">SAMN04487974_102165</name>
</gene>
<accession>A0A1G7TJ86</accession>